<evidence type="ECO:0000313" key="2">
    <source>
        <dbReference type="Proteomes" id="UP000009319"/>
    </source>
</evidence>
<gene>
    <name evidence="1" type="ORF">BN77_2639</name>
</gene>
<evidence type="ECO:0000313" key="1">
    <source>
        <dbReference type="EMBL" id="CCM75484.1"/>
    </source>
</evidence>
<protein>
    <submittedName>
        <fullName evidence="1">Uncharacterized protein</fullName>
    </submittedName>
</protein>
<keyword evidence="2" id="KW-1185">Reference proteome</keyword>
<proteinExistence type="predicted"/>
<sequence>MAAIHDNNVALPLVYPSNHGHDRVYIHSGGYAVSRELIT</sequence>
<dbReference type="HOGENOM" id="CLU_3315935_0_0_5"/>
<organism evidence="1 2">
    <name type="scientific">Rhizobium mesoamericanum STM3625</name>
    <dbReference type="NCBI Taxonomy" id="1211777"/>
    <lineage>
        <taxon>Bacteria</taxon>
        <taxon>Pseudomonadati</taxon>
        <taxon>Pseudomonadota</taxon>
        <taxon>Alphaproteobacteria</taxon>
        <taxon>Hyphomicrobiales</taxon>
        <taxon>Rhizobiaceae</taxon>
        <taxon>Rhizobium/Agrobacterium group</taxon>
        <taxon>Rhizobium</taxon>
    </lineage>
</organism>
<comment type="caution">
    <text evidence="1">The sequence shown here is derived from an EMBL/GenBank/DDBJ whole genome shotgun (WGS) entry which is preliminary data.</text>
</comment>
<accession>K0PZJ9</accession>
<reference evidence="1 2" key="1">
    <citation type="journal article" date="2013" name="Genome Announc.">
        <title>Draft Genome Sequence of Rhizobium mesoamericanum STM3625, a Nitrogen-Fixing Symbiont of Mimosa pudica Isolated in French Guiana (South America).</title>
        <authorList>
            <person name="Moulin L."/>
            <person name="Mornico D."/>
            <person name="Melkonian R."/>
            <person name="Klonowska A."/>
        </authorList>
    </citation>
    <scope>NUCLEOTIDE SEQUENCE [LARGE SCALE GENOMIC DNA]</scope>
    <source>
        <strain evidence="1 2">STM3625</strain>
    </source>
</reference>
<name>K0PZJ9_9HYPH</name>
<dbReference type="AlphaFoldDB" id="K0PZJ9"/>
<dbReference type="EMBL" id="CANI01000016">
    <property type="protein sequence ID" value="CCM75484.1"/>
    <property type="molecule type" value="Genomic_DNA"/>
</dbReference>
<dbReference type="Proteomes" id="UP000009319">
    <property type="component" value="Unassembled WGS sequence"/>
</dbReference>